<dbReference type="AlphaFoldDB" id="A0AAD5XND6"/>
<evidence type="ECO:0000256" key="8">
    <source>
        <dbReference type="ARBA" id="ARBA00023004"/>
    </source>
</evidence>
<name>A0AAD5XND6_9FUNG</name>
<evidence type="ECO:0000256" key="10">
    <source>
        <dbReference type="ARBA" id="ARBA00023136"/>
    </source>
</evidence>
<dbReference type="PANTHER" id="PTHR14200">
    <property type="entry name" value="CYTOCHROME C OXIDASE POLYPEPTIDE"/>
    <property type="match status" value="1"/>
</dbReference>
<dbReference type="InterPro" id="IPR003204">
    <property type="entry name" value="Cyt_c_oxidase_su5A/6"/>
</dbReference>
<keyword evidence="5 11" id="KW-0479">Metal-binding</keyword>
<comment type="function">
    <text evidence="11">Component of the cytochrome c oxidase, the last enzyme in the mitochondrial electron transport chain which drives oxidative phosphorylation. The respiratory chain contains 3 multisubunit complexes succinate dehydrogenase (complex II, CII), ubiquinol-cytochrome c oxidoreductase (cytochrome b-c1 complex, complex III, CIII) and cytochrome c oxidase (complex IV, CIV), that cooperate to transfer electrons derived from NADH and succinate to molecular oxygen, creating an electrochemical gradient over the inner membrane that drives transmembrane transport and the ATP synthase. Cytochrome c oxidase is the component of the respiratory chain that catalyzes the reduction of oxygen to water. Electrons originating from reduced cytochrome c in the intermembrane space (IMS) are transferred via the dinuclear copper A center (CU(A)) of subunit 2 and heme A of subunit 1 to the active site in subunit 1, a binuclear center (BNC) formed by heme A3 and copper B (CU(B)). The BNC reduces molecular oxygen to 2 water molecules using 4 electrons from cytochrome c in the IMS and 4 protons from the mitochondrial matrix.</text>
</comment>
<evidence type="ECO:0000256" key="1">
    <source>
        <dbReference type="ARBA" id="ARBA00004443"/>
    </source>
</evidence>
<dbReference type="EMBL" id="JADGJQ010000066">
    <property type="protein sequence ID" value="KAJ3173986.1"/>
    <property type="molecule type" value="Genomic_DNA"/>
</dbReference>
<keyword evidence="13" id="KW-1185">Reference proteome</keyword>
<evidence type="ECO:0000256" key="9">
    <source>
        <dbReference type="ARBA" id="ARBA00023128"/>
    </source>
</evidence>
<dbReference type="Proteomes" id="UP001212152">
    <property type="component" value="Unassembled WGS sequence"/>
</dbReference>
<comment type="subcellular location">
    <subcellularLocation>
        <location evidence="1 11">Mitochondrion inner membrane</location>
        <topology evidence="1 11">Peripheral membrane protein</topology>
        <orientation evidence="1 11">Matrix side</orientation>
    </subcellularLocation>
</comment>
<accession>A0AAD5XND6</accession>
<organism evidence="12 13">
    <name type="scientific">Geranomyces variabilis</name>
    <dbReference type="NCBI Taxonomy" id="109894"/>
    <lineage>
        <taxon>Eukaryota</taxon>
        <taxon>Fungi</taxon>
        <taxon>Fungi incertae sedis</taxon>
        <taxon>Chytridiomycota</taxon>
        <taxon>Chytridiomycota incertae sedis</taxon>
        <taxon>Chytridiomycetes</taxon>
        <taxon>Spizellomycetales</taxon>
        <taxon>Powellomycetaceae</taxon>
        <taxon>Geranomyces</taxon>
    </lineage>
</organism>
<dbReference type="Pfam" id="PF02284">
    <property type="entry name" value="COX5A"/>
    <property type="match status" value="1"/>
</dbReference>
<evidence type="ECO:0000256" key="6">
    <source>
        <dbReference type="ARBA" id="ARBA00022792"/>
    </source>
</evidence>
<dbReference type="GO" id="GO:0005743">
    <property type="term" value="C:mitochondrial inner membrane"/>
    <property type="evidence" value="ECO:0007669"/>
    <property type="project" value="UniProtKB-SubCell"/>
</dbReference>
<evidence type="ECO:0000256" key="4">
    <source>
        <dbReference type="ARBA" id="ARBA00022617"/>
    </source>
</evidence>
<proteinExistence type="inferred from homology"/>
<gene>
    <name evidence="12" type="primary">COX6_2</name>
    <name evidence="12" type="ORF">HDU87_007199</name>
</gene>
<dbReference type="GO" id="GO:0006123">
    <property type="term" value="P:mitochondrial electron transport, cytochrome c to oxygen"/>
    <property type="evidence" value="ECO:0007669"/>
    <property type="project" value="UniProtKB-UniRule"/>
</dbReference>
<dbReference type="InterPro" id="IPR036545">
    <property type="entry name" value="Cyt_c_oxidase_su5A/6_sf"/>
</dbReference>
<keyword evidence="9 11" id="KW-0496">Mitochondrion</keyword>
<protein>
    <recommendedName>
        <fullName evidence="11">Cytochrome c oxidase subunit 6, mitochondrial</fullName>
    </recommendedName>
    <alternativeName>
        <fullName evidence="11">Cytochrome c oxidase polypeptide VI</fullName>
    </alternativeName>
</protein>
<keyword evidence="7 11" id="KW-0809">Transit peptide</keyword>
<keyword evidence="10 11" id="KW-0472">Membrane</keyword>
<dbReference type="SUPFAM" id="SSF48479">
    <property type="entry name" value="Cytochrome c oxidase subunit E"/>
    <property type="match status" value="1"/>
</dbReference>
<keyword evidence="4 11" id="KW-0349">Heme</keyword>
<dbReference type="GO" id="GO:0046872">
    <property type="term" value="F:metal ion binding"/>
    <property type="evidence" value="ECO:0007669"/>
    <property type="project" value="UniProtKB-UniRule"/>
</dbReference>
<evidence type="ECO:0000256" key="2">
    <source>
        <dbReference type="ARBA" id="ARBA00004673"/>
    </source>
</evidence>
<evidence type="ECO:0000256" key="11">
    <source>
        <dbReference type="RuleBase" id="RU368103"/>
    </source>
</evidence>
<comment type="caution">
    <text evidence="12">The sequence shown here is derived from an EMBL/GenBank/DDBJ whole genome shotgun (WGS) entry which is preliminary data.</text>
</comment>
<evidence type="ECO:0000256" key="5">
    <source>
        <dbReference type="ARBA" id="ARBA00022723"/>
    </source>
</evidence>
<reference evidence="12" key="1">
    <citation type="submission" date="2020-05" db="EMBL/GenBank/DDBJ databases">
        <title>Phylogenomic resolution of chytrid fungi.</title>
        <authorList>
            <person name="Stajich J.E."/>
            <person name="Amses K."/>
            <person name="Simmons R."/>
            <person name="Seto K."/>
            <person name="Myers J."/>
            <person name="Bonds A."/>
            <person name="Quandt C.A."/>
            <person name="Barry K."/>
            <person name="Liu P."/>
            <person name="Grigoriev I."/>
            <person name="Longcore J.E."/>
            <person name="James T.Y."/>
        </authorList>
    </citation>
    <scope>NUCLEOTIDE SEQUENCE</scope>
    <source>
        <strain evidence="12">JEL0379</strain>
    </source>
</reference>
<comment type="pathway">
    <text evidence="2 11">Energy metabolism; oxidative phosphorylation.</text>
</comment>
<dbReference type="Gene3D" id="1.25.40.40">
    <property type="entry name" value="Cytochrome c oxidase, subunit Va/VI"/>
    <property type="match status" value="1"/>
</dbReference>
<comment type="subunit">
    <text evidence="11">Component of the cytochrome c oxidase (complex IV, CIV), a multisubunit enzyme composed of a catalytic core of 3 subunits and several supernumerary subunits.</text>
</comment>
<evidence type="ECO:0000313" key="12">
    <source>
        <dbReference type="EMBL" id="KAJ3173986.1"/>
    </source>
</evidence>
<keyword evidence="8 11" id="KW-0408">Iron</keyword>
<dbReference type="PANTHER" id="PTHR14200:SF11">
    <property type="entry name" value="CYTOCHROME C OXIDASE SUBUNIT 5A, MITOCHONDRIAL"/>
    <property type="match status" value="1"/>
</dbReference>
<dbReference type="GO" id="GO:0045277">
    <property type="term" value="C:respiratory chain complex IV"/>
    <property type="evidence" value="ECO:0007669"/>
    <property type="project" value="UniProtKB-UniRule"/>
</dbReference>
<sequence>MSRLFASAVARTGCRAALANLKPATTARVGLIARAMSASATSSSGPAGHSSLDPTIANFPTAHDLDPNTKNDYDKYVSYWRKHFQSVEDDFELERGLNHIFATDWVPSADVIADALRAARAQNSFATAVRTLEALQSKTHNDKQYQQYLQELRPLLDELGIPEKKELGTFAFVREKRWWME</sequence>
<evidence type="ECO:0000256" key="3">
    <source>
        <dbReference type="ARBA" id="ARBA00007972"/>
    </source>
</evidence>
<comment type="similarity">
    <text evidence="3 11">Belongs to the cytochrome c oxidase subunit 5A family.</text>
</comment>
<evidence type="ECO:0000256" key="7">
    <source>
        <dbReference type="ARBA" id="ARBA00022946"/>
    </source>
</evidence>
<keyword evidence="6 11" id="KW-0999">Mitochondrion inner membrane</keyword>
<evidence type="ECO:0000313" key="13">
    <source>
        <dbReference type="Proteomes" id="UP001212152"/>
    </source>
</evidence>